<dbReference type="Proteomes" id="UP001501425">
    <property type="component" value="Unassembled WGS sequence"/>
</dbReference>
<evidence type="ECO:0000313" key="2">
    <source>
        <dbReference type="EMBL" id="GAA0539657.1"/>
    </source>
</evidence>
<name>A0AAV3SRX0_9EURY</name>
<keyword evidence="5" id="KW-1185">Reference proteome</keyword>
<evidence type="ECO:0000313" key="5">
    <source>
        <dbReference type="Proteomes" id="UP001567571"/>
    </source>
</evidence>
<comment type="caution">
    <text evidence="2">The sequence shown here is derived from an EMBL/GenBank/DDBJ whole genome shotgun (WGS) entry which is preliminary data.</text>
</comment>
<organism evidence="2 4">
    <name type="scientific">Halorubrum ejinorense</name>
    <dbReference type="NCBI Taxonomy" id="425309"/>
    <lineage>
        <taxon>Archaea</taxon>
        <taxon>Methanobacteriati</taxon>
        <taxon>Methanobacteriota</taxon>
        <taxon>Stenosarchaea group</taxon>
        <taxon>Halobacteria</taxon>
        <taxon>Halobacteriales</taxon>
        <taxon>Haloferacaceae</taxon>
        <taxon>Halorubrum</taxon>
    </lineage>
</organism>
<evidence type="ECO:0000256" key="1">
    <source>
        <dbReference type="SAM" id="MobiDB-lite"/>
    </source>
</evidence>
<dbReference type="EMBL" id="JBEDNW010000010">
    <property type="protein sequence ID" value="MEZ3168762.1"/>
    <property type="molecule type" value="Genomic_DNA"/>
</dbReference>
<feature type="compositionally biased region" description="Gly residues" evidence="1">
    <location>
        <begin position="42"/>
        <end position="53"/>
    </location>
</feature>
<reference evidence="2" key="2">
    <citation type="submission" date="2023-12" db="EMBL/GenBank/DDBJ databases">
        <authorList>
            <person name="Sun Q."/>
            <person name="Inoue M."/>
        </authorList>
    </citation>
    <scope>NUCLEOTIDE SEQUENCE</scope>
    <source>
        <strain evidence="2">JCM 14265</strain>
    </source>
</reference>
<feature type="region of interest" description="Disordered" evidence="1">
    <location>
        <begin position="30"/>
        <end position="60"/>
    </location>
</feature>
<dbReference type="AlphaFoldDB" id="A0AAV3SRX0"/>
<feature type="compositionally biased region" description="Low complexity" evidence="1">
    <location>
        <begin position="258"/>
        <end position="269"/>
    </location>
</feature>
<feature type="compositionally biased region" description="Polar residues" evidence="1">
    <location>
        <begin position="286"/>
        <end position="295"/>
    </location>
</feature>
<protein>
    <submittedName>
        <fullName evidence="2">Uncharacterized protein</fullName>
    </submittedName>
</protein>
<dbReference type="Proteomes" id="UP001567571">
    <property type="component" value="Unassembled WGS sequence"/>
</dbReference>
<gene>
    <name evidence="3" type="ORF">ABNG02_15720</name>
    <name evidence="2" type="ORF">GCM10008994_13450</name>
</gene>
<reference evidence="2" key="1">
    <citation type="journal article" date="2014" name="Int. J. Syst. Evol. Microbiol.">
        <title>Complete genome sequence of Corynebacterium casei LMG S-19264T (=DSM 44701T), isolated from a smear-ripened cheese.</title>
        <authorList>
            <consortium name="US DOE Joint Genome Institute (JGI-PGF)"/>
            <person name="Walter F."/>
            <person name="Albersmeier A."/>
            <person name="Kalinowski J."/>
            <person name="Ruckert C."/>
        </authorList>
    </citation>
    <scope>NUCLEOTIDE SEQUENCE</scope>
    <source>
        <strain evidence="2">JCM 14265</strain>
    </source>
</reference>
<dbReference type="EMBL" id="BAAADQ010000005">
    <property type="protein sequence ID" value="GAA0539657.1"/>
    <property type="molecule type" value="Genomic_DNA"/>
</dbReference>
<reference evidence="3 5" key="3">
    <citation type="submission" date="2024-06" db="EMBL/GenBank/DDBJ databases">
        <title>Halorubrum miltondacostae sp. nov., a potential PHA producer isolated from an inland solar saltern in Rio Maior, Portugal.</title>
        <authorList>
            <person name="Albuquerque L."/>
            <person name="Viver T."/>
            <person name="Barroso C."/>
            <person name="Claudino R."/>
            <person name="Galvan M."/>
            <person name="Simoes G."/>
            <person name="Lobo Da Cunha A."/>
            <person name="Egas C."/>
        </authorList>
    </citation>
    <scope>NUCLEOTIDE SEQUENCE [LARGE SCALE GENOMIC DNA]</scope>
    <source>
        <strain evidence="3 5">DSM 18646</strain>
    </source>
</reference>
<feature type="region of interest" description="Disordered" evidence="1">
    <location>
        <begin position="143"/>
        <end position="229"/>
    </location>
</feature>
<proteinExistence type="predicted"/>
<feature type="region of interest" description="Disordered" evidence="1">
    <location>
        <begin position="340"/>
        <end position="361"/>
    </location>
</feature>
<dbReference type="RefSeq" id="WP_343777716.1">
    <property type="nucleotide sequence ID" value="NZ_BAAADQ010000005.1"/>
</dbReference>
<evidence type="ECO:0000313" key="3">
    <source>
        <dbReference type="EMBL" id="MEZ3168762.1"/>
    </source>
</evidence>
<feature type="compositionally biased region" description="Pro residues" evidence="1">
    <location>
        <begin position="151"/>
        <end position="171"/>
    </location>
</feature>
<accession>A0AAV3SRX0</accession>
<evidence type="ECO:0000313" key="4">
    <source>
        <dbReference type="Proteomes" id="UP001501425"/>
    </source>
</evidence>
<feature type="region of interest" description="Disordered" evidence="1">
    <location>
        <begin position="258"/>
        <end position="304"/>
    </location>
</feature>
<sequence length="397" mass="41004">MTEFETQNTVEVIIDDRSLTEAKADVEEALSSVPMDVQASVSGGGGGSGGGGAADEWREQHSLSRERNRLLEELVDAQEEGNFDRAARSAGGLLGGGAAILGAGALLGVGALSSVLSSFSWPELPKLEPPGWLPPRVPEPDWHPLDVVEPDPVPIEQPDPLPVEQPDPVPIADPTSAPASDPQPGGTSSPDGAPAPPDDIQQIQDGPPRAGPTTSPGLSTKPAADEVSSSIGLPEALLGGASAAAGFAGIKAIQNIGGSAAGSAASGGAFLTPESVGVTDPGALNQRRQAINQRTPDWANLSEIPEDKFSGSVFSAEGRQAQGKALQDAASRIEEAIGSLLDGNTTDDDNPQQRNDIRVESNVTVDGATRQEIERAAEEAKREALRKFNQEISGRVR</sequence>